<keyword evidence="1" id="KW-0812">Transmembrane</keyword>
<evidence type="ECO:0000313" key="3">
    <source>
        <dbReference type="Proteomes" id="UP001164909"/>
    </source>
</evidence>
<keyword evidence="1" id="KW-0472">Membrane</keyword>
<gene>
    <name evidence="2" type="ORF">OTK00_001807</name>
</gene>
<evidence type="ECO:0008006" key="4">
    <source>
        <dbReference type="Google" id="ProtNLM"/>
    </source>
</evidence>
<sequence>MLGYRRKEKVIKHQLPVFSLKVYFFVAVAAALLSFVYFSTRKNIILAIMYSAIIFGVFDFLFELAYMLVLQMFVNQYLSFVSSFATAMSVTKSAIQAVKYCREYTRPPLKNILDSVVSEYDAGVIDTGSFFSELAGRINVRIYKQFFMLVKVADETGADIVDICRKVLNNNTDTLKLVRQIKASTIVGFGVIAFMIAINLLIFNAVIQNEEIATWLFTTNRQDLMFNLIAILIGLATPKLLVSWSDSV</sequence>
<feature type="transmembrane region" description="Helical" evidence="1">
    <location>
        <begin position="44"/>
        <end position="69"/>
    </location>
</feature>
<dbReference type="EMBL" id="CP113865">
    <property type="protein sequence ID" value="WAM33312.1"/>
    <property type="molecule type" value="Genomic_DNA"/>
</dbReference>
<protein>
    <recommendedName>
        <fullName evidence="4">Type II secretion system F domain protein</fullName>
    </recommendedName>
</protein>
<feature type="transmembrane region" description="Helical" evidence="1">
    <location>
        <begin position="186"/>
        <end position="204"/>
    </location>
</feature>
<keyword evidence="3" id="KW-1185">Reference proteome</keyword>
<evidence type="ECO:0000313" key="2">
    <source>
        <dbReference type="EMBL" id="WAM33312.1"/>
    </source>
</evidence>
<dbReference type="Proteomes" id="UP001164909">
    <property type="component" value="Chromosome"/>
</dbReference>
<feature type="transmembrane region" description="Helical" evidence="1">
    <location>
        <begin position="20"/>
        <end position="38"/>
    </location>
</feature>
<proteinExistence type="predicted"/>
<name>A0ABY7BKF1_9FIRM</name>
<evidence type="ECO:0000256" key="1">
    <source>
        <dbReference type="SAM" id="Phobius"/>
    </source>
</evidence>
<keyword evidence="1" id="KW-1133">Transmembrane helix</keyword>
<accession>A0ABY7BKF1</accession>
<feature type="transmembrane region" description="Helical" evidence="1">
    <location>
        <begin position="224"/>
        <end position="242"/>
    </location>
</feature>
<reference evidence="2" key="1">
    <citation type="submission" date="2022-12" db="EMBL/GenBank/DDBJ databases">
        <authorList>
            <person name="Bing R.G."/>
            <person name="Willard D.J."/>
            <person name="Manesh M.J.H."/>
            <person name="Laemthong T."/>
            <person name="Crosby J.R."/>
            <person name="Kelly R.M."/>
        </authorList>
    </citation>
    <scope>NUCLEOTIDE SEQUENCE</scope>
    <source>
        <strain evidence="2">DSM 8990</strain>
    </source>
</reference>
<dbReference type="RefSeq" id="WP_045169951.1">
    <property type="nucleotide sequence ID" value="NZ_CP113865.1"/>
</dbReference>
<organism evidence="2 3">
    <name type="scientific">Caldicellulosiruptor morganii</name>
    <dbReference type="NCBI Taxonomy" id="1387555"/>
    <lineage>
        <taxon>Bacteria</taxon>
        <taxon>Bacillati</taxon>
        <taxon>Bacillota</taxon>
        <taxon>Bacillota incertae sedis</taxon>
        <taxon>Caldicellulosiruptorales</taxon>
        <taxon>Caldicellulosiruptoraceae</taxon>
        <taxon>Caldicellulosiruptor</taxon>
    </lineage>
</organism>